<feature type="compositionally biased region" description="Polar residues" evidence="1">
    <location>
        <begin position="17"/>
        <end position="28"/>
    </location>
</feature>
<evidence type="ECO:0000313" key="2">
    <source>
        <dbReference type="EMBL" id="MCI2259915.1"/>
    </source>
</evidence>
<evidence type="ECO:0008006" key="4">
    <source>
        <dbReference type="Google" id="ProtNLM"/>
    </source>
</evidence>
<comment type="caution">
    <text evidence="2">The sequence shown here is derived from an EMBL/GenBank/DDBJ whole genome shotgun (WGS) entry which is preliminary data.</text>
</comment>
<protein>
    <recommendedName>
        <fullName evidence="4">DUF1444 family protein</fullName>
    </recommendedName>
</protein>
<proteinExistence type="predicted"/>
<evidence type="ECO:0000256" key="1">
    <source>
        <dbReference type="SAM" id="MobiDB-lite"/>
    </source>
</evidence>
<gene>
    <name evidence="2" type="ORF">L3V74_00060</name>
</gene>
<feature type="region of interest" description="Disordered" evidence="1">
    <location>
        <begin position="17"/>
        <end position="41"/>
    </location>
</feature>
<reference evidence="2 3" key="1">
    <citation type="journal article" date="2022" name="Curr. Microbiol.">
        <title>Xanthomonas indica sp. nov., a Novel Member of Non-Pathogenic Xanthomonas Community from Healthy Rice Seeds.</title>
        <authorList>
            <person name="Rana R."/>
            <person name="Madhavan V.N."/>
            <person name="Saroha T."/>
            <person name="Bansal K."/>
            <person name="Kaur A."/>
            <person name="Sonti R.V."/>
            <person name="Patel H.K."/>
            <person name="Patil P.B."/>
        </authorList>
    </citation>
    <scope>NUCLEOTIDE SEQUENCE [LARGE SCALE GENOMIC DNA]</scope>
    <source>
        <strain evidence="2 3">PPL560</strain>
    </source>
</reference>
<dbReference type="Proteomes" id="UP001430647">
    <property type="component" value="Unassembled WGS sequence"/>
</dbReference>
<name>A0ABS9WJF4_9XANT</name>
<accession>A0ABS9WJF4</accession>
<sequence>MLRLRAIGVAGCLRASSSPCPSARQHSCASMPRHPHAATRQGRPPMFAALFDTLFNRTPSPDAFARMYTDALRARGYREELVYQPDAFRLVGGNGYTIYLHNAYQAYKTAPRKGRAEALRAYVTSSLNAQEESGREKTFEEVRATLMPVIRNRGMFEELRLEHVLEKGLDAPFPYAWRDIAEDCVELLALDLPDTISTLFQGPRAAWGITLDEGLTIARDNLREATADQFVEVAPGVFRGAWQDAYDTSRALLPDVLYRVPVAGNPLFMLPARDCLLVVGDRDAAAIGAMLELSLEAAAQGRSVSALVFTYDEARRIVPFALALPEQRQRQADLRRLLDAPAYADQKAALDKLHDATDQDIFVASFSVYQERDDGARQFSLCTWTKGVETLLPRADRIALIVPRDDAEGDEVAVVAWDEAITAFGDLMQPQPPLYPPRYRVRAFPDDAQLRQLTPL</sequence>
<dbReference type="EMBL" id="JAKJPQ010000001">
    <property type="protein sequence ID" value="MCI2259915.1"/>
    <property type="molecule type" value="Genomic_DNA"/>
</dbReference>
<evidence type="ECO:0000313" key="3">
    <source>
        <dbReference type="Proteomes" id="UP001430647"/>
    </source>
</evidence>
<organism evidence="2 3">
    <name type="scientific">Xanthomonas indica</name>
    <dbReference type="NCBI Taxonomy" id="2912242"/>
    <lineage>
        <taxon>Bacteria</taxon>
        <taxon>Pseudomonadati</taxon>
        <taxon>Pseudomonadota</taxon>
        <taxon>Gammaproteobacteria</taxon>
        <taxon>Lysobacterales</taxon>
        <taxon>Lysobacteraceae</taxon>
        <taxon>Xanthomonas</taxon>
    </lineage>
</organism>
<keyword evidence="3" id="KW-1185">Reference proteome</keyword>